<name>A0A158SV97_HAEIF</name>
<gene>
    <name evidence="1" type="ORF">NTHI1209_00393</name>
</gene>
<sequence length="29" mass="3080">MPINRLIIKGFALLQNLNYSASAANSSAT</sequence>
<organism evidence="1 2">
    <name type="scientific">Haemophilus influenzae</name>
    <dbReference type="NCBI Taxonomy" id="727"/>
    <lineage>
        <taxon>Bacteria</taxon>
        <taxon>Pseudomonadati</taxon>
        <taxon>Pseudomonadota</taxon>
        <taxon>Gammaproteobacteria</taxon>
        <taxon>Pasteurellales</taxon>
        <taxon>Pasteurellaceae</taxon>
        <taxon>Haemophilus</taxon>
    </lineage>
</organism>
<proteinExistence type="predicted"/>
<protein>
    <submittedName>
        <fullName evidence="1">Uncharacterized protein</fullName>
    </submittedName>
</protein>
<reference evidence="1 2" key="1">
    <citation type="submission" date="2014-05" db="EMBL/GenBank/DDBJ databases">
        <title>Methylome analysis of the phasevarions of Haemophilus influenzae.</title>
        <authorList>
            <person name="Atack J.M."/>
            <person name="Fox K.L."/>
            <person name="Power P.M."/>
            <person name="Clark T."/>
            <person name="Jurcisek J."/>
            <person name="Korlach J."/>
            <person name="Bakaletz L.O."/>
            <person name="Jennings M.P."/>
        </authorList>
    </citation>
    <scope>NUCLEOTIDE SEQUENCE [LARGE SCALE GENOMIC DNA]</scope>
    <source>
        <strain evidence="1 2">1209</strain>
    </source>
</reference>
<evidence type="ECO:0000313" key="1">
    <source>
        <dbReference type="EMBL" id="KIS34791.1"/>
    </source>
</evidence>
<accession>A0A158SV97</accession>
<dbReference type="Proteomes" id="UP000050700">
    <property type="component" value="Unassembled WGS sequence"/>
</dbReference>
<dbReference type="EMBL" id="JMQP01000002">
    <property type="protein sequence ID" value="KIS34791.1"/>
    <property type="molecule type" value="Genomic_DNA"/>
</dbReference>
<evidence type="ECO:0000313" key="2">
    <source>
        <dbReference type="Proteomes" id="UP000050700"/>
    </source>
</evidence>
<comment type="caution">
    <text evidence="1">The sequence shown here is derived from an EMBL/GenBank/DDBJ whole genome shotgun (WGS) entry which is preliminary data.</text>
</comment>
<dbReference type="AlphaFoldDB" id="A0A158SV97"/>